<evidence type="ECO:0000256" key="1">
    <source>
        <dbReference type="SAM" id="Phobius"/>
    </source>
</evidence>
<gene>
    <name evidence="3" type="ORF">HW932_14130</name>
</gene>
<dbReference type="EMBL" id="JABZEO010000009">
    <property type="protein sequence ID" value="NVZ10399.1"/>
    <property type="molecule type" value="Genomic_DNA"/>
</dbReference>
<feature type="transmembrane region" description="Helical" evidence="1">
    <location>
        <begin position="206"/>
        <end position="225"/>
    </location>
</feature>
<keyword evidence="1" id="KW-1133">Transmembrane helix</keyword>
<reference evidence="3 4" key="1">
    <citation type="submission" date="2020-06" db="EMBL/GenBank/DDBJ databases">
        <title>Whole-genome sequence of Allochromatium humboldtianum DSM 21881, type strain.</title>
        <authorList>
            <person name="Kyndt J.A."/>
            <person name="Meyer T.E."/>
        </authorList>
    </citation>
    <scope>NUCLEOTIDE SEQUENCE [LARGE SCALE GENOMIC DNA]</scope>
    <source>
        <strain evidence="3 4">DSM 21881</strain>
    </source>
</reference>
<evidence type="ECO:0000256" key="2">
    <source>
        <dbReference type="SAM" id="SignalP"/>
    </source>
</evidence>
<feature type="chain" id="PRO_5032684613" evidence="2">
    <location>
        <begin position="23"/>
        <end position="236"/>
    </location>
</feature>
<dbReference type="AlphaFoldDB" id="A0A850R6S3"/>
<dbReference type="RefSeq" id="WP_176977128.1">
    <property type="nucleotide sequence ID" value="NZ_JABZEO010000009.1"/>
</dbReference>
<accession>A0A850R6S3</accession>
<keyword evidence="4" id="KW-1185">Reference proteome</keyword>
<name>A0A850R6S3_9GAMM</name>
<dbReference type="Proteomes" id="UP000592294">
    <property type="component" value="Unassembled WGS sequence"/>
</dbReference>
<feature type="signal peptide" evidence="2">
    <location>
        <begin position="1"/>
        <end position="22"/>
    </location>
</feature>
<keyword evidence="1" id="KW-0812">Transmembrane</keyword>
<organism evidence="3 4">
    <name type="scientific">Allochromatium humboldtianum</name>
    <dbReference type="NCBI Taxonomy" id="504901"/>
    <lineage>
        <taxon>Bacteria</taxon>
        <taxon>Pseudomonadati</taxon>
        <taxon>Pseudomonadota</taxon>
        <taxon>Gammaproteobacteria</taxon>
        <taxon>Chromatiales</taxon>
        <taxon>Chromatiaceae</taxon>
        <taxon>Allochromatium</taxon>
    </lineage>
</organism>
<comment type="caution">
    <text evidence="3">The sequence shown here is derived from an EMBL/GenBank/DDBJ whole genome shotgun (WGS) entry which is preliminary data.</text>
</comment>
<protein>
    <submittedName>
        <fullName evidence="3">Uncharacterized protein</fullName>
    </submittedName>
</protein>
<evidence type="ECO:0000313" key="4">
    <source>
        <dbReference type="Proteomes" id="UP000592294"/>
    </source>
</evidence>
<keyword evidence="2" id="KW-0732">Signal</keyword>
<sequence>MRKKTILLTALTAALTATGASAATFDVFNDETQWDERVVNWTTEDFEDSALAKGLQNIESKTGIGRIERGPWTIETSGLLKSNSLNFGPEEGQWRDVLTKHGSPGGLARTTIRFDIDVTSFGALFDILPASKGTSILMTFNHGGKTVFSTEVAYFKGGTGFWGLVSENVFDEIVMTHGDRPALKETYAMNYMKYDRKSLAADSPAVPLPGALWMFVSALVGMTFVRRNPRAKRARA</sequence>
<proteinExistence type="predicted"/>
<keyword evidence="1" id="KW-0472">Membrane</keyword>
<evidence type="ECO:0000313" key="3">
    <source>
        <dbReference type="EMBL" id="NVZ10399.1"/>
    </source>
</evidence>